<comment type="similarity">
    <text evidence="2">Belongs to the SF3B1 family.</text>
</comment>
<evidence type="ECO:0000256" key="5">
    <source>
        <dbReference type="ARBA" id="ARBA00022737"/>
    </source>
</evidence>
<keyword evidence="7" id="KW-0539">Nucleus</keyword>
<evidence type="ECO:0000256" key="1">
    <source>
        <dbReference type="ARBA" id="ARBA00004123"/>
    </source>
</evidence>
<dbReference type="OrthoDB" id="438939at2759"/>
<evidence type="ECO:0000313" key="13">
    <source>
        <dbReference type="Proteomes" id="UP000011777"/>
    </source>
</evidence>
<protein>
    <submittedName>
        <fullName evidence="12">Splicing factor 3B subunit 1</fullName>
    </submittedName>
</protein>
<keyword evidence="6" id="KW-0508">mRNA splicing</keyword>
<evidence type="ECO:0000313" key="12">
    <source>
        <dbReference type="EMBL" id="EMG48240.1"/>
    </source>
</evidence>
<dbReference type="GO" id="GO:0003729">
    <property type="term" value="F:mRNA binding"/>
    <property type="evidence" value="ECO:0007669"/>
    <property type="project" value="InterPro"/>
</dbReference>
<dbReference type="EMBL" id="AOGT01001182">
    <property type="protein sequence ID" value="EMG48240.1"/>
    <property type="molecule type" value="Genomic_DNA"/>
</dbReference>
<dbReference type="Proteomes" id="UP000011777">
    <property type="component" value="Unassembled WGS sequence"/>
</dbReference>
<proteinExistence type="inferred from homology"/>
<keyword evidence="5" id="KW-0677">Repeat</keyword>
<dbReference type="InterPro" id="IPR016024">
    <property type="entry name" value="ARM-type_fold"/>
</dbReference>
<dbReference type="GO" id="GO:0000245">
    <property type="term" value="P:spliceosomal complex assembly"/>
    <property type="evidence" value="ECO:0007669"/>
    <property type="project" value="InterPro"/>
</dbReference>
<dbReference type="GO" id="GO:0005681">
    <property type="term" value="C:spliceosomal complex"/>
    <property type="evidence" value="ECO:0007669"/>
    <property type="project" value="UniProtKB-KW"/>
</dbReference>
<dbReference type="AlphaFoldDB" id="M3JZ11"/>
<feature type="domain" description="Phosphatase PP2A regulatory subunit A/Splicing factor 3B subunit 1-like HEAT repeat" evidence="11">
    <location>
        <begin position="865"/>
        <end position="936"/>
    </location>
</feature>
<feature type="repeat" description="HEAT" evidence="9">
    <location>
        <begin position="451"/>
        <end position="489"/>
    </location>
</feature>
<dbReference type="InterPro" id="IPR054573">
    <property type="entry name" value="PP2A/SF3B1-like_HEAT"/>
</dbReference>
<evidence type="ECO:0000256" key="6">
    <source>
        <dbReference type="ARBA" id="ARBA00023187"/>
    </source>
</evidence>
<dbReference type="InterPro" id="IPR011989">
    <property type="entry name" value="ARM-like"/>
</dbReference>
<dbReference type="OMA" id="LVMNYVW"/>
<keyword evidence="3" id="KW-0507">mRNA processing</keyword>
<evidence type="ECO:0000256" key="10">
    <source>
        <dbReference type="SAM" id="MobiDB-lite"/>
    </source>
</evidence>
<comment type="subcellular location">
    <subcellularLocation>
        <location evidence="1">Nucleus</location>
    </subcellularLocation>
</comment>
<name>M3JZ11_CANMX</name>
<dbReference type="STRING" id="1245528.M3JZ11"/>
<dbReference type="InterPro" id="IPR021133">
    <property type="entry name" value="HEAT_type_2"/>
</dbReference>
<dbReference type="InterPro" id="IPR038737">
    <property type="entry name" value="SF3b_su1-like"/>
</dbReference>
<dbReference type="SUPFAM" id="SSF48371">
    <property type="entry name" value="ARM repeat"/>
    <property type="match status" value="2"/>
</dbReference>
<evidence type="ECO:0000256" key="9">
    <source>
        <dbReference type="PROSITE-ProRule" id="PRU00103"/>
    </source>
</evidence>
<dbReference type="Pfam" id="PF22646">
    <property type="entry name" value="PPP2R1A-like_HEAT"/>
    <property type="match status" value="1"/>
</dbReference>
<feature type="region of interest" description="Disordered" evidence="10">
    <location>
        <begin position="107"/>
        <end position="141"/>
    </location>
</feature>
<evidence type="ECO:0000256" key="4">
    <source>
        <dbReference type="ARBA" id="ARBA00022728"/>
    </source>
</evidence>
<dbReference type="Gene3D" id="1.25.10.10">
    <property type="entry name" value="Leucine-rich Repeat Variant"/>
    <property type="match status" value="4"/>
</dbReference>
<dbReference type="HOGENOM" id="CLU_002242_0_1_1"/>
<evidence type="ECO:0000256" key="7">
    <source>
        <dbReference type="ARBA" id="ARBA00023242"/>
    </source>
</evidence>
<dbReference type="PANTHER" id="PTHR12097">
    <property type="entry name" value="SPLICING FACTOR 3B, SUBUNIT 1-RELATED"/>
    <property type="match status" value="1"/>
</dbReference>
<feature type="compositionally biased region" description="Basic and acidic residues" evidence="10">
    <location>
        <begin position="114"/>
        <end position="131"/>
    </location>
</feature>
<gene>
    <name evidence="12" type="ORF">G210_1210</name>
</gene>
<reference evidence="12 13" key="1">
    <citation type="submission" date="2013-02" db="EMBL/GenBank/DDBJ databases">
        <title>Genome sequence of Candida maltosa Xu316, a potential industrial strain for xylitol and ethanol production.</title>
        <authorList>
            <person name="Yu J."/>
            <person name="Wang Q."/>
            <person name="Geng X."/>
            <person name="Bao W."/>
            <person name="He P."/>
            <person name="Cai J."/>
        </authorList>
    </citation>
    <scope>NUCLEOTIDE SEQUENCE [LARGE SCALE GENOMIC DNA]</scope>
    <source>
        <strain evidence="13">Xu316</strain>
    </source>
</reference>
<keyword evidence="4" id="KW-0747">Spliceosome</keyword>
<organism evidence="12 13">
    <name type="scientific">Candida maltosa (strain Xu316)</name>
    <name type="common">Yeast</name>
    <dbReference type="NCBI Taxonomy" id="1245528"/>
    <lineage>
        <taxon>Eukaryota</taxon>
        <taxon>Fungi</taxon>
        <taxon>Dikarya</taxon>
        <taxon>Ascomycota</taxon>
        <taxon>Saccharomycotina</taxon>
        <taxon>Pichiomycetes</taxon>
        <taxon>Debaryomycetaceae</taxon>
        <taxon>Candida/Lodderomyces clade</taxon>
        <taxon>Candida</taxon>
    </lineage>
</organism>
<dbReference type="PROSITE" id="PS50077">
    <property type="entry name" value="HEAT_REPEAT"/>
    <property type="match status" value="1"/>
</dbReference>
<sequence>MEPSETKKTLVANYSIPKSLNEELEKEFRRDDSTSMQKLQDDLINQNNYNKKRFERSIELNLDEKKSYKQIMNERNLEREELRVNKLVKEKQQQQEQEEVIAAQIEPRKRKKRWDVTPEEYKRRKEEEENNKALATTSTSKLIQELSTGRVPVVNGIPLTDEILDKLLPPGYSKIRPPADFKQNDNTLPPDVLDAATSDYYMLPSNGTVEISTSQVPTEIPGVKGLDFFKEEDMKYFGKLVQVDQDKLTDEEKKEVAALKLVLKIKNGSQIVRKRSMKQLTSNATKFGPKILLNQILPILLEPNLNPPELHLLLKMIGRVVFQVGESIRPYTKQVLDVIIPFLIDEDSTIRLETREIVSGLTKTAGLANIISTLRPDLDHVDEYVRNLTARVFAIVANTLGLKTFLPFLRAVIKSKKNWTARHTGIRIIQQICIMLGQGNGTTILPHLSTLVEILIPTIDDESHRVRTITVLTLAQLAENVAPYGIESFEPVLEPVWVGIRRQRGKGLSSFLKCIGSIVPLMAHNPNYEEYSNYYTTELMYIIAREFKSPDEDMRKTILKIILGLPLSRKLIPDYSNTIVKPFLNSFWNRRTASDNTQITRLVIDATNHLAVSFDFLTMLERIVYFSKDDNEQLRRLAIEAINKLISNNPQELIGMDSQLDRALVDGVLYAFQNQTTQFKIYLTCFGTLANALNVRLKPHINSILSTILYRMKNKLEDVRQQAADLITIIAPVIKQCSEDDDQLLMKLILILYESLGEVYPEVLGSIINALYACLDSVDKGTLATMDNPSINQILPTLTPILKNRQEKVQEACIKLVGLIAQKNSETINAKEWMRICFDLLEMLKAQRKRIRIAANSTFGHIAKTIGPQDVIVMLLNNLKVQERQLRVCTAVAMGIVAETCLPFTVLPAIMNEYRTPEKNVQNGVLKAMSFMFEYLDGNITKDYLFAITPLLEDALTDRDLVHRQTAATVVFHIALNCIGLTNSDYNDVFVHFLNLVMPNIFETSPHVITRILECVNGLRLVIGNGVFTNYIWSGLFHPARKVRTPYWKIFNNAYVQCSDSLVPYYPRIEELPKEEGDIEDLNCQLEELDLYL</sequence>
<accession>M3JZ11</accession>
<evidence type="ECO:0000256" key="2">
    <source>
        <dbReference type="ARBA" id="ARBA00005754"/>
    </source>
</evidence>
<comment type="caution">
    <text evidence="12">The sequence shown here is derived from an EMBL/GenBank/DDBJ whole genome shotgun (WGS) entry which is preliminary data.</text>
</comment>
<keyword evidence="13" id="KW-1185">Reference proteome</keyword>
<evidence type="ECO:0000256" key="8">
    <source>
        <dbReference type="ARBA" id="ARBA00038332"/>
    </source>
</evidence>
<evidence type="ECO:0000259" key="11">
    <source>
        <dbReference type="Pfam" id="PF22646"/>
    </source>
</evidence>
<evidence type="ECO:0000256" key="3">
    <source>
        <dbReference type="ARBA" id="ARBA00022664"/>
    </source>
</evidence>
<comment type="similarity">
    <text evidence="8">Belongs to the phosphatase 2A regulatory subunit A family.</text>
</comment>
<dbReference type="eggNOG" id="KOG0213">
    <property type="taxonomic scope" value="Eukaryota"/>
</dbReference>